<evidence type="ECO:0000313" key="7">
    <source>
        <dbReference type="EMBL" id="SOB59684.1"/>
    </source>
</evidence>
<dbReference type="Pfam" id="PF00708">
    <property type="entry name" value="Acylphosphatase"/>
    <property type="match status" value="1"/>
</dbReference>
<sequence length="90" mass="10039">MKSYTCIIEGKVTGGNFQSWAQSTAQQLGLTGWVRNIADRKAEVLLQGTAEAYAAFRERLKDESPVVDLENITCNAIEYDKVHDQFSVRG</sequence>
<dbReference type="InterPro" id="IPR001792">
    <property type="entry name" value="Acylphosphatase-like_dom"/>
</dbReference>
<evidence type="ECO:0000313" key="8">
    <source>
        <dbReference type="Proteomes" id="UP000219215"/>
    </source>
</evidence>
<evidence type="ECO:0000256" key="2">
    <source>
        <dbReference type="ARBA" id="ARBA00012150"/>
    </source>
</evidence>
<reference evidence="8" key="1">
    <citation type="submission" date="2017-09" db="EMBL/GenBank/DDBJ databases">
        <authorList>
            <person name="Regsiter A."/>
            <person name="William W."/>
        </authorList>
    </citation>
    <scope>NUCLEOTIDE SEQUENCE [LARGE SCALE GENOMIC DNA]</scope>
    <source>
        <strain evidence="8">500-1</strain>
    </source>
</reference>
<protein>
    <recommendedName>
        <fullName evidence="2">acylphosphatase</fullName>
        <ecNumber evidence="2">3.6.1.7</ecNumber>
    </recommendedName>
</protein>
<comment type="catalytic activity">
    <reaction evidence="3">
        <text>an acyl phosphate + H2O = a carboxylate + phosphate + H(+)</text>
        <dbReference type="Rhea" id="RHEA:14965"/>
        <dbReference type="ChEBI" id="CHEBI:15377"/>
        <dbReference type="ChEBI" id="CHEBI:15378"/>
        <dbReference type="ChEBI" id="CHEBI:29067"/>
        <dbReference type="ChEBI" id="CHEBI:43474"/>
        <dbReference type="ChEBI" id="CHEBI:59918"/>
        <dbReference type="EC" id="3.6.1.7"/>
    </reaction>
</comment>
<evidence type="ECO:0000256" key="1">
    <source>
        <dbReference type="ARBA" id="ARBA00005614"/>
    </source>
</evidence>
<evidence type="ECO:0000256" key="5">
    <source>
        <dbReference type="RuleBase" id="RU004168"/>
    </source>
</evidence>
<accession>A0A2C8FAV5</accession>
<evidence type="ECO:0000256" key="4">
    <source>
        <dbReference type="PROSITE-ProRule" id="PRU00520"/>
    </source>
</evidence>
<name>A0A2C8FAV5_9BACT</name>
<dbReference type="EMBL" id="LT907975">
    <property type="protein sequence ID" value="SOB59684.1"/>
    <property type="molecule type" value="Genomic_DNA"/>
</dbReference>
<dbReference type="InterPro" id="IPR036046">
    <property type="entry name" value="Acylphosphatase-like_dom_sf"/>
</dbReference>
<evidence type="ECO:0000256" key="3">
    <source>
        <dbReference type="ARBA" id="ARBA00047645"/>
    </source>
</evidence>
<dbReference type="PANTHER" id="PTHR47268:SF4">
    <property type="entry name" value="ACYLPHOSPHATASE"/>
    <property type="match status" value="1"/>
</dbReference>
<comment type="similarity">
    <text evidence="1 5">Belongs to the acylphosphatase family.</text>
</comment>
<organism evidence="7 8">
    <name type="scientific">Pseudodesulfovibrio profundus</name>
    <dbReference type="NCBI Taxonomy" id="57320"/>
    <lineage>
        <taxon>Bacteria</taxon>
        <taxon>Pseudomonadati</taxon>
        <taxon>Thermodesulfobacteriota</taxon>
        <taxon>Desulfovibrionia</taxon>
        <taxon>Desulfovibrionales</taxon>
        <taxon>Desulfovibrionaceae</taxon>
    </lineage>
</organism>
<gene>
    <name evidence="7" type="ORF">DPRO_2774</name>
</gene>
<dbReference type="AlphaFoldDB" id="A0A2C8FAV5"/>
<dbReference type="Gene3D" id="3.30.70.100">
    <property type="match status" value="1"/>
</dbReference>
<keyword evidence="8" id="KW-1185">Reference proteome</keyword>
<dbReference type="PROSITE" id="PS51160">
    <property type="entry name" value="ACYLPHOSPHATASE_3"/>
    <property type="match status" value="1"/>
</dbReference>
<dbReference type="KEGG" id="pprf:DPRO_2774"/>
<feature type="domain" description="Acylphosphatase-like" evidence="6">
    <location>
        <begin position="3"/>
        <end position="90"/>
    </location>
</feature>
<dbReference type="EC" id="3.6.1.7" evidence="2"/>
<dbReference type="InterPro" id="IPR020456">
    <property type="entry name" value="Acylphosphatase"/>
</dbReference>
<comment type="caution">
    <text evidence="4">Lacks conserved residue(s) required for the propagation of feature annotation.</text>
</comment>
<dbReference type="RefSeq" id="WP_097012521.1">
    <property type="nucleotide sequence ID" value="NZ_LT907975.1"/>
</dbReference>
<dbReference type="OrthoDB" id="5295388at2"/>
<dbReference type="GO" id="GO:0003998">
    <property type="term" value="F:acylphosphatase activity"/>
    <property type="evidence" value="ECO:0007669"/>
    <property type="project" value="UniProtKB-EC"/>
</dbReference>
<dbReference type="SUPFAM" id="SSF54975">
    <property type="entry name" value="Acylphosphatase/BLUF domain-like"/>
    <property type="match status" value="1"/>
</dbReference>
<proteinExistence type="inferred from homology"/>
<dbReference type="PANTHER" id="PTHR47268">
    <property type="entry name" value="ACYLPHOSPHATASE"/>
    <property type="match status" value="1"/>
</dbReference>
<evidence type="ECO:0000259" key="6">
    <source>
        <dbReference type="PROSITE" id="PS51160"/>
    </source>
</evidence>
<dbReference type="Proteomes" id="UP000219215">
    <property type="component" value="Chromosome DPRO"/>
</dbReference>